<reference evidence="2" key="1">
    <citation type="submission" date="2017-09" db="EMBL/GenBank/DDBJ databases">
        <title>Depth-based differentiation of microbial function through sediment-hosted aquifers and enrichment of novel symbionts in the deep terrestrial subsurface.</title>
        <authorList>
            <person name="Probst A.J."/>
            <person name="Ladd B."/>
            <person name="Jarett J.K."/>
            <person name="Geller-Mcgrath D.E."/>
            <person name="Sieber C.M.K."/>
            <person name="Emerson J.B."/>
            <person name="Anantharaman K."/>
            <person name="Thomas B.C."/>
            <person name="Malmstrom R."/>
            <person name="Stieglmeier M."/>
            <person name="Klingl A."/>
            <person name="Woyke T."/>
            <person name="Ryan C.M."/>
            <person name="Banfield J.F."/>
        </authorList>
    </citation>
    <scope>NUCLEOTIDE SEQUENCE [LARGE SCALE GENOMIC DNA]</scope>
</reference>
<dbReference type="AlphaFoldDB" id="A0A2M6WYK9"/>
<accession>A0A2M6WYK9</accession>
<dbReference type="Proteomes" id="UP000230731">
    <property type="component" value="Unassembled WGS sequence"/>
</dbReference>
<evidence type="ECO:0000313" key="2">
    <source>
        <dbReference type="Proteomes" id="UP000230731"/>
    </source>
</evidence>
<sequence length="71" mass="6977">MLPAAIAAGCSQPAQRMVSPALAASSPDWARLRTVRQAAASAVHSMPVAAMTAAAAKPDNPAVIIALAAAA</sequence>
<name>A0A2M6WYK9_9BACT</name>
<organism evidence="1 2">
    <name type="scientific">Candidatus Andersenbacteria bacterium CG10_big_fil_rev_8_21_14_0_10_54_11</name>
    <dbReference type="NCBI Taxonomy" id="1974485"/>
    <lineage>
        <taxon>Bacteria</taxon>
        <taxon>Candidatus Anderseniibacteriota</taxon>
    </lineage>
</organism>
<dbReference type="EMBL" id="PEZP01000042">
    <property type="protein sequence ID" value="PIT97873.1"/>
    <property type="molecule type" value="Genomic_DNA"/>
</dbReference>
<evidence type="ECO:0000313" key="1">
    <source>
        <dbReference type="EMBL" id="PIT97873.1"/>
    </source>
</evidence>
<gene>
    <name evidence="1" type="ORF">COT71_03815</name>
</gene>
<proteinExistence type="predicted"/>
<comment type="caution">
    <text evidence="1">The sequence shown here is derived from an EMBL/GenBank/DDBJ whole genome shotgun (WGS) entry which is preliminary data.</text>
</comment>
<protein>
    <submittedName>
        <fullName evidence="1">Uncharacterized protein</fullName>
    </submittedName>
</protein>